<dbReference type="AlphaFoldDB" id="A0A9E2KFJ3"/>
<reference evidence="1" key="1">
    <citation type="journal article" date="2021" name="PeerJ">
        <title>Extensive microbial diversity within the chicken gut microbiome revealed by metagenomics and culture.</title>
        <authorList>
            <person name="Gilroy R."/>
            <person name="Ravi A."/>
            <person name="Getino M."/>
            <person name="Pursley I."/>
            <person name="Horton D.L."/>
            <person name="Alikhan N.F."/>
            <person name="Baker D."/>
            <person name="Gharbi K."/>
            <person name="Hall N."/>
            <person name="Watson M."/>
            <person name="Adriaenssens E.M."/>
            <person name="Foster-Nyarko E."/>
            <person name="Jarju S."/>
            <person name="Secka A."/>
            <person name="Antonio M."/>
            <person name="Oren A."/>
            <person name="Chaudhuri R.R."/>
            <person name="La Ragione R."/>
            <person name="Hildebrand F."/>
            <person name="Pallen M.J."/>
        </authorList>
    </citation>
    <scope>NUCLEOTIDE SEQUENCE</scope>
    <source>
        <strain evidence="1">B3-3758</strain>
    </source>
</reference>
<protein>
    <recommendedName>
        <fullName evidence="3">TonB-dependent receptor</fullName>
    </recommendedName>
</protein>
<accession>A0A9E2KFJ3</accession>
<dbReference type="SUPFAM" id="SSF56935">
    <property type="entry name" value="Porins"/>
    <property type="match status" value="1"/>
</dbReference>
<comment type="caution">
    <text evidence="1">The sequence shown here is derived from an EMBL/GenBank/DDBJ whole genome shotgun (WGS) entry which is preliminary data.</text>
</comment>
<organism evidence="1 2">
    <name type="scientific">Candidatus Bacteroides intestinipullorum</name>
    <dbReference type="NCBI Taxonomy" id="2838471"/>
    <lineage>
        <taxon>Bacteria</taxon>
        <taxon>Pseudomonadati</taxon>
        <taxon>Bacteroidota</taxon>
        <taxon>Bacteroidia</taxon>
        <taxon>Bacteroidales</taxon>
        <taxon>Bacteroidaceae</taxon>
        <taxon>Bacteroides</taxon>
    </lineage>
</organism>
<reference evidence="1" key="2">
    <citation type="submission" date="2021-04" db="EMBL/GenBank/DDBJ databases">
        <authorList>
            <person name="Gilroy R."/>
        </authorList>
    </citation>
    <scope>NUCLEOTIDE SEQUENCE</scope>
    <source>
        <strain evidence="1">B3-3758</strain>
    </source>
</reference>
<dbReference type="Proteomes" id="UP000824236">
    <property type="component" value="Unassembled WGS sequence"/>
</dbReference>
<name>A0A9E2KFJ3_9BACE</name>
<evidence type="ECO:0000313" key="1">
    <source>
        <dbReference type="EMBL" id="MBU3813801.1"/>
    </source>
</evidence>
<proteinExistence type="predicted"/>
<sequence length="625" mass="70347">MLIGIGEDFSANVLLSANNTGTPVFTMNDYLQNIYGMDNLLAQHTERQLDISSEEMAMMVPPADMYSRHNGTASANATYQPSDAFKLKTNVLYYGAKTDAESQSEYIYQWDNSRNSHNLHTDGRNHYLSVGVQESWRPGKRFELEAHTQWIYAAGTTWRQTRDEGISQVSAWTDDGNHRHALKQDLSANWRIGKGIGYANVDLDYARHLQDVLLRSDTMLLDMDYMQAVDGRYAYGAATCGQRIHWLSEAGYLYPLPGHVSLNTSLSYGYEKHVSDYEDSNRHRDALRLHEYALNLSLEKNKGLWQFAVGAALQQDRFRSAIAGLDHHSRWAVVPKASLTLEFSQSHRLTLRGEYDLRAQTDAARLSRHGRVLDYAAAQEASSVRNPFGRVGQAGFSYVLQRLTSATYYYLSGTYTHEANALKPYVRQQGLVTLTSYGNGGTSEEGQLVSTLMQGLGGWPLSLTLVAVYHYLRTPSWLNGIEQYNCARATSGNLTFKTRLKGWLNAEWGGRWQFARNHTEGSGVRNRQTEWGMTGKLTMALGSLSGYVRGGYSRVSSPLYGLSLVDIGLHAEYRLKTWSLFLHCDNLLNADALEWSSMIHTSVYTGSTTYRRMPGYALLGLAYRF</sequence>
<evidence type="ECO:0008006" key="3">
    <source>
        <dbReference type="Google" id="ProtNLM"/>
    </source>
</evidence>
<dbReference type="EMBL" id="JAHLFO010000058">
    <property type="protein sequence ID" value="MBU3813801.1"/>
    <property type="molecule type" value="Genomic_DNA"/>
</dbReference>
<gene>
    <name evidence="1" type="ORF">H9791_04745</name>
</gene>
<evidence type="ECO:0000313" key="2">
    <source>
        <dbReference type="Proteomes" id="UP000824236"/>
    </source>
</evidence>